<dbReference type="AlphaFoldDB" id="A0AAU9FF47"/>
<evidence type="ECO:0000313" key="2">
    <source>
        <dbReference type="EMBL" id="BFF94328.1"/>
    </source>
</evidence>
<dbReference type="Proteomes" id="UP001500889">
    <property type="component" value="Chromosome U"/>
</dbReference>
<keyword evidence="3" id="KW-1185">Reference proteome</keyword>
<gene>
    <name evidence="2" type="ORF">DMAD_11997</name>
</gene>
<keyword evidence="1" id="KW-1133">Transmembrane helix</keyword>
<feature type="transmembrane region" description="Helical" evidence="1">
    <location>
        <begin position="79"/>
        <end position="96"/>
    </location>
</feature>
<sequence length="303" mass="33071">MATNGVIAAEQQQPVQVIAEEQVPPAADPRPRARGYRFGQQPTLPRTRLAISVAWNEVHIPVGTLNVRQVYACMTYNDYEMLLVVAFLLCLTQILSDCFLVIAAGLISPLFGPVLTSIVGAINGDREFCWMGLKNALIGIAISALMGLAVGLVLYGIGHLGSNAAHTAEGFLHQRTYLTMYVRCNIAILIGAVSILFFVNRSLFYLARCAISSSLLVPAVRAGVLLGLGLATQMLQPGQHMCESLFKSYKYQFSNHMETELIMSSLASFVQVAGNLFCITATGTVILRWTINNNRIPVVQNRH</sequence>
<keyword evidence="1" id="KW-0812">Transmembrane</keyword>
<dbReference type="EMBL" id="AP029264">
    <property type="protein sequence ID" value="BFF94328.1"/>
    <property type="molecule type" value="Genomic_DNA"/>
</dbReference>
<keyword evidence="1" id="KW-0472">Membrane</keyword>
<feature type="transmembrane region" description="Helical" evidence="1">
    <location>
        <begin position="261"/>
        <end position="287"/>
    </location>
</feature>
<feature type="transmembrane region" description="Helical" evidence="1">
    <location>
        <begin position="211"/>
        <end position="231"/>
    </location>
</feature>
<dbReference type="PANTHER" id="PTHR20992">
    <property type="entry name" value="AT15442P-RELATED"/>
    <property type="match status" value="1"/>
</dbReference>
<evidence type="ECO:0000313" key="3">
    <source>
        <dbReference type="Proteomes" id="UP001500889"/>
    </source>
</evidence>
<organism evidence="2 3">
    <name type="scientific">Drosophila madeirensis</name>
    <name type="common">Fruit fly</name>
    <dbReference type="NCBI Taxonomy" id="30013"/>
    <lineage>
        <taxon>Eukaryota</taxon>
        <taxon>Metazoa</taxon>
        <taxon>Ecdysozoa</taxon>
        <taxon>Arthropoda</taxon>
        <taxon>Hexapoda</taxon>
        <taxon>Insecta</taxon>
        <taxon>Pterygota</taxon>
        <taxon>Neoptera</taxon>
        <taxon>Endopterygota</taxon>
        <taxon>Diptera</taxon>
        <taxon>Brachycera</taxon>
        <taxon>Muscomorpha</taxon>
        <taxon>Ephydroidea</taxon>
        <taxon>Drosophilidae</taxon>
        <taxon>Drosophila</taxon>
        <taxon>Sophophora</taxon>
    </lineage>
</organism>
<feature type="transmembrane region" description="Helical" evidence="1">
    <location>
        <begin position="102"/>
        <end position="124"/>
    </location>
</feature>
<dbReference type="InterPro" id="IPR005240">
    <property type="entry name" value="DUF389"/>
</dbReference>
<evidence type="ECO:0000256" key="1">
    <source>
        <dbReference type="SAM" id="Phobius"/>
    </source>
</evidence>
<proteinExistence type="predicted"/>
<name>A0AAU9FF47_DROMD</name>
<dbReference type="Pfam" id="PF04087">
    <property type="entry name" value="DUF389"/>
    <property type="match status" value="1"/>
</dbReference>
<accession>A0AAU9FF47</accession>
<dbReference type="PANTHER" id="PTHR20992:SF9">
    <property type="entry name" value="AT15442P-RELATED"/>
    <property type="match status" value="1"/>
</dbReference>
<feature type="transmembrane region" description="Helical" evidence="1">
    <location>
        <begin position="178"/>
        <end position="199"/>
    </location>
</feature>
<reference evidence="2 3" key="1">
    <citation type="submission" date="2024-02" db="EMBL/GenBank/DDBJ databases">
        <title>A chromosome-level genome assembly of Drosophila madeirensis, a fruit fly species endemic to Madeira island.</title>
        <authorList>
            <person name="Tomihara K."/>
            <person name="Llopart A."/>
            <person name="Yamamoto D."/>
        </authorList>
    </citation>
    <scope>NUCLEOTIDE SEQUENCE [LARGE SCALE GENOMIC DNA]</scope>
    <source>
        <strain evidence="2 3">RF1</strain>
    </source>
</reference>
<feature type="transmembrane region" description="Helical" evidence="1">
    <location>
        <begin position="136"/>
        <end position="158"/>
    </location>
</feature>
<protein>
    <submittedName>
        <fullName evidence="2">Uncharacterized protein</fullName>
    </submittedName>
</protein>